<dbReference type="InterPro" id="IPR002501">
    <property type="entry name" value="PsdUridine_synth_N"/>
</dbReference>
<sequence length="308" mass="33013">MSRRKKGEAISGWVVVDKPLGLTSTDVVSRVRRLFNAQKAGHAGTLDPLASGVLPVALGEATKTVPFILDASKRYRFTVRFGEATATDDAEGVVTATSPVRPAPEAIEAALAGFVGEIEQVPPIYSAIKVDGERAYDLARAGEAVELKARRVTIHEARLLGCPDADHAEIEILCSKGTYVRSLARDLSLALGTVGHVSALRRIAHGPFREESAIPLDKLMAFGHIAPASEAFSRHLLPLETALDDIPALALSEDDAFRLRRGQGVLLRGRDAPILSGPVLATHRGHPVALTEYCQGELKPVRVFNLDS</sequence>
<evidence type="ECO:0000256" key="5">
    <source>
        <dbReference type="HAMAP-Rule" id="MF_01080"/>
    </source>
</evidence>
<dbReference type="EC" id="5.4.99.25" evidence="5"/>
<organism evidence="8 9">
    <name type="scientific">Parvibaculum sedimenti</name>
    <dbReference type="NCBI Taxonomy" id="2608632"/>
    <lineage>
        <taxon>Bacteria</taxon>
        <taxon>Pseudomonadati</taxon>
        <taxon>Pseudomonadota</taxon>
        <taxon>Alphaproteobacteria</taxon>
        <taxon>Hyphomicrobiales</taxon>
        <taxon>Parvibaculaceae</taxon>
        <taxon>Parvibaculum</taxon>
    </lineage>
</organism>
<keyword evidence="4 5" id="KW-0413">Isomerase</keyword>
<dbReference type="PANTHER" id="PTHR13767:SF2">
    <property type="entry name" value="PSEUDOURIDYLATE SYNTHASE TRUB1"/>
    <property type="match status" value="1"/>
</dbReference>
<dbReference type="HAMAP" id="MF_01080">
    <property type="entry name" value="TruB_bact"/>
    <property type="match status" value="1"/>
</dbReference>
<dbReference type="GO" id="GO:0031119">
    <property type="term" value="P:tRNA pseudouridine synthesis"/>
    <property type="evidence" value="ECO:0007669"/>
    <property type="project" value="UniProtKB-UniRule"/>
</dbReference>
<dbReference type="Proteomes" id="UP000468901">
    <property type="component" value="Unassembled WGS sequence"/>
</dbReference>
<evidence type="ECO:0000256" key="2">
    <source>
        <dbReference type="ARBA" id="ARBA00005642"/>
    </source>
</evidence>
<evidence type="ECO:0000256" key="3">
    <source>
        <dbReference type="ARBA" id="ARBA00022694"/>
    </source>
</evidence>
<name>A0A6N6VN13_9HYPH</name>
<accession>A0A6N6VN13</accession>
<keyword evidence="9" id="KW-1185">Reference proteome</keyword>
<dbReference type="GO" id="GO:1990481">
    <property type="term" value="P:mRNA pseudouridine synthesis"/>
    <property type="evidence" value="ECO:0007669"/>
    <property type="project" value="TreeGrafter"/>
</dbReference>
<feature type="domain" description="Pseudouridine synthase II N-terminal" evidence="6">
    <location>
        <begin position="32"/>
        <end position="180"/>
    </location>
</feature>
<dbReference type="NCBIfam" id="TIGR00431">
    <property type="entry name" value="TruB"/>
    <property type="match status" value="1"/>
</dbReference>
<comment type="caution">
    <text evidence="8">The sequence shown here is derived from an EMBL/GenBank/DDBJ whole genome shotgun (WGS) entry which is preliminary data.</text>
</comment>
<evidence type="ECO:0000259" key="7">
    <source>
        <dbReference type="Pfam" id="PF16198"/>
    </source>
</evidence>
<evidence type="ECO:0000313" key="8">
    <source>
        <dbReference type="EMBL" id="KAB7742607.1"/>
    </source>
</evidence>
<dbReference type="Pfam" id="PF16198">
    <property type="entry name" value="TruB_C_2"/>
    <property type="match status" value="1"/>
</dbReference>
<evidence type="ECO:0000256" key="4">
    <source>
        <dbReference type="ARBA" id="ARBA00023235"/>
    </source>
</evidence>
<dbReference type="CDD" id="cd02573">
    <property type="entry name" value="PseudoU_synth_EcTruB"/>
    <property type="match status" value="1"/>
</dbReference>
<evidence type="ECO:0000259" key="6">
    <source>
        <dbReference type="Pfam" id="PF01509"/>
    </source>
</evidence>
<dbReference type="Gene3D" id="3.30.2350.10">
    <property type="entry name" value="Pseudouridine synthase"/>
    <property type="match status" value="1"/>
</dbReference>
<dbReference type="GO" id="GO:0160148">
    <property type="term" value="F:tRNA pseudouridine(55) synthase activity"/>
    <property type="evidence" value="ECO:0007669"/>
    <property type="project" value="UniProtKB-EC"/>
</dbReference>
<dbReference type="AlphaFoldDB" id="A0A6N6VN13"/>
<dbReference type="EMBL" id="WESC01000001">
    <property type="protein sequence ID" value="KAB7742607.1"/>
    <property type="molecule type" value="Genomic_DNA"/>
</dbReference>
<comment type="function">
    <text evidence="5">Responsible for synthesis of pseudouridine from uracil-55 in the psi GC loop of transfer RNAs.</text>
</comment>
<protein>
    <recommendedName>
        <fullName evidence="5">tRNA pseudouridine synthase B</fullName>
        <ecNumber evidence="5">5.4.99.25</ecNumber>
    </recommendedName>
    <alternativeName>
        <fullName evidence="5">tRNA pseudouridine(55) synthase</fullName>
        <shortName evidence="5">Psi55 synthase</shortName>
    </alternativeName>
    <alternativeName>
        <fullName evidence="5">tRNA pseudouridylate synthase</fullName>
    </alternativeName>
    <alternativeName>
        <fullName evidence="5">tRNA-uridine isomerase</fullName>
    </alternativeName>
</protein>
<feature type="active site" description="Nucleophile" evidence="5">
    <location>
        <position position="47"/>
    </location>
</feature>
<evidence type="ECO:0000313" key="9">
    <source>
        <dbReference type="Proteomes" id="UP000468901"/>
    </source>
</evidence>
<dbReference type="SUPFAM" id="SSF55120">
    <property type="entry name" value="Pseudouridine synthase"/>
    <property type="match status" value="1"/>
</dbReference>
<dbReference type="GO" id="GO:0003723">
    <property type="term" value="F:RNA binding"/>
    <property type="evidence" value="ECO:0007669"/>
    <property type="project" value="InterPro"/>
</dbReference>
<proteinExistence type="inferred from homology"/>
<dbReference type="InterPro" id="IPR020103">
    <property type="entry name" value="PsdUridine_synth_cat_dom_sf"/>
</dbReference>
<evidence type="ECO:0000256" key="1">
    <source>
        <dbReference type="ARBA" id="ARBA00000385"/>
    </source>
</evidence>
<dbReference type="PANTHER" id="PTHR13767">
    <property type="entry name" value="TRNA-PSEUDOURIDINE SYNTHASE"/>
    <property type="match status" value="1"/>
</dbReference>
<dbReference type="InterPro" id="IPR014780">
    <property type="entry name" value="tRNA_psdUridine_synth_TruB"/>
</dbReference>
<comment type="similarity">
    <text evidence="2 5">Belongs to the pseudouridine synthase TruB family. Type 1 subfamily.</text>
</comment>
<reference evidence="8 9" key="1">
    <citation type="submission" date="2019-09" db="EMBL/GenBank/DDBJ databases">
        <title>Parvibaculum sedimenti sp. nov., isolated from sediment.</title>
        <authorList>
            <person name="Wang Y."/>
        </authorList>
    </citation>
    <scope>NUCLEOTIDE SEQUENCE [LARGE SCALE GENOMIC DNA]</scope>
    <source>
        <strain evidence="8 9">HXT-9</strain>
    </source>
</reference>
<comment type="catalytic activity">
    <reaction evidence="1 5">
        <text>uridine(55) in tRNA = pseudouridine(55) in tRNA</text>
        <dbReference type="Rhea" id="RHEA:42532"/>
        <dbReference type="Rhea" id="RHEA-COMP:10101"/>
        <dbReference type="Rhea" id="RHEA-COMP:10102"/>
        <dbReference type="ChEBI" id="CHEBI:65314"/>
        <dbReference type="ChEBI" id="CHEBI:65315"/>
        <dbReference type="EC" id="5.4.99.25"/>
    </reaction>
</comment>
<keyword evidence="3 5" id="KW-0819">tRNA processing</keyword>
<dbReference type="RefSeq" id="WP_152214161.1">
    <property type="nucleotide sequence ID" value="NZ_JBAQYD010000384.1"/>
</dbReference>
<gene>
    <name evidence="5 8" type="primary">truB</name>
    <name evidence="8" type="ORF">F2P47_00280</name>
</gene>
<dbReference type="Pfam" id="PF01509">
    <property type="entry name" value="TruB_N"/>
    <property type="match status" value="1"/>
</dbReference>
<feature type="domain" description="tRNA pseudouridylate synthase B C-terminal" evidence="7">
    <location>
        <begin position="181"/>
        <end position="243"/>
    </location>
</feature>
<dbReference type="InterPro" id="IPR032819">
    <property type="entry name" value="TruB_C"/>
</dbReference>